<feature type="signal peptide" evidence="1">
    <location>
        <begin position="1"/>
        <end position="18"/>
    </location>
</feature>
<dbReference type="RefSeq" id="WP_238751077.1">
    <property type="nucleotide sequence ID" value="NZ_CAKLPZ010000002.1"/>
</dbReference>
<protein>
    <recommendedName>
        <fullName evidence="4">DUF3299 domain-containing protein</fullName>
    </recommendedName>
</protein>
<comment type="caution">
    <text evidence="2">The sequence shown here is derived from an EMBL/GenBank/DDBJ whole genome shotgun (WGS) entry which is preliminary data.</text>
</comment>
<evidence type="ECO:0000256" key="1">
    <source>
        <dbReference type="SAM" id="SignalP"/>
    </source>
</evidence>
<evidence type="ECO:0008006" key="4">
    <source>
        <dbReference type="Google" id="ProtNLM"/>
    </source>
</evidence>
<proteinExistence type="predicted"/>
<name>A0ABN8F9S5_9BACT</name>
<evidence type="ECO:0000313" key="3">
    <source>
        <dbReference type="Proteomes" id="UP000837803"/>
    </source>
</evidence>
<keyword evidence="3" id="KW-1185">Reference proteome</keyword>
<keyword evidence="1" id="KW-0732">Signal</keyword>
<feature type="chain" id="PRO_5047400989" description="DUF3299 domain-containing protein" evidence="1">
    <location>
        <begin position="19"/>
        <end position="146"/>
    </location>
</feature>
<organism evidence="2 3">
    <name type="scientific">Neolewinella maritima</name>
    <dbReference type="NCBI Taxonomy" id="1383882"/>
    <lineage>
        <taxon>Bacteria</taxon>
        <taxon>Pseudomonadati</taxon>
        <taxon>Bacteroidota</taxon>
        <taxon>Saprospiria</taxon>
        <taxon>Saprospirales</taxon>
        <taxon>Lewinellaceae</taxon>
        <taxon>Neolewinella</taxon>
    </lineage>
</organism>
<sequence length="146" mass="16228">MRYLLLTCLLSFTGGLFAQTAAASTWQELAKVSYEKKYDELLGFKVDVPVFSEDIRAMAGKTIEISGYIVPVEGYKSHNEFVFSAYPYNMCFFCGGAGPETVMEVTATEPVKYSTSRITLRGTLTLNDSNINQLMYLLTDAELVAK</sequence>
<dbReference type="Proteomes" id="UP000837803">
    <property type="component" value="Unassembled WGS sequence"/>
</dbReference>
<dbReference type="Gene3D" id="2.40.50.870">
    <property type="entry name" value="Protein of unknown function (DUF3299)"/>
    <property type="match status" value="1"/>
</dbReference>
<reference evidence="2" key="1">
    <citation type="submission" date="2021-12" db="EMBL/GenBank/DDBJ databases">
        <authorList>
            <person name="Rodrigo-Torres L."/>
            <person name="Arahal R. D."/>
            <person name="Lucena T."/>
        </authorList>
    </citation>
    <scope>NUCLEOTIDE SEQUENCE</scope>
    <source>
        <strain evidence="2">CECT 8419</strain>
    </source>
</reference>
<accession>A0ABN8F9S5</accession>
<dbReference type="EMBL" id="CAKLPZ010000002">
    <property type="protein sequence ID" value="CAH1001228.1"/>
    <property type="molecule type" value="Genomic_DNA"/>
</dbReference>
<gene>
    <name evidence="2" type="ORF">LEM8419_02127</name>
</gene>
<evidence type="ECO:0000313" key="2">
    <source>
        <dbReference type="EMBL" id="CAH1001228.1"/>
    </source>
</evidence>